<dbReference type="SUPFAM" id="SSF55961">
    <property type="entry name" value="Bet v1-like"/>
    <property type="match status" value="1"/>
</dbReference>
<feature type="compositionally biased region" description="Polar residues" evidence="1">
    <location>
        <begin position="72"/>
        <end position="81"/>
    </location>
</feature>
<feature type="region of interest" description="Disordered" evidence="1">
    <location>
        <begin position="69"/>
        <end position="104"/>
    </location>
</feature>
<evidence type="ECO:0000313" key="4">
    <source>
        <dbReference type="Proteomes" id="UP000030747"/>
    </source>
</evidence>
<keyword evidence="4" id="KW-1185">Reference proteome</keyword>
<feature type="compositionally biased region" description="Low complexity" evidence="1">
    <location>
        <begin position="201"/>
        <end position="214"/>
    </location>
</feature>
<gene>
    <name evidence="3" type="ORF">ETH_00009155</name>
</gene>
<feature type="chain" id="PRO_5004673479" description="START domain-containing protein" evidence="2">
    <location>
        <begin position="35"/>
        <end position="394"/>
    </location>
</feature>
<reference evidence="3" key="1">
    <citation type="submission" date="2013-10" db="EMBL/GenBank/DDBJ databases">
        <title>Genomic analysis of the causative agents of coccidiosis in chickens.</title>
        <authorList>
            <person name="Reid A.J."/>
            <person name="Blake D."/>
            <person name="Billington K."/>
            <person name="Browne H."/>
            <person name="Dunn M."/>
            <person name="Hung S."/>
            <person name="Kawahara F."/>
            <person name="Miranda-Saavedra D."/>
            <person name="Mourier T."/>
            <person name="Nagra H."/>
            <person name="Otto T.D."/>
            <person name="Rawlings N."/>
            <person name="Sanchez A."/>
            <person name="Sanders M."/>
            <person name="Subramaniam C."/>
            <person name="Tay Y."/>
            <person name="Dear P."/>
            <person name="Doerig C."/>
            <person name="Gruber A."/>
            <person name="Parkinson J."/>
            <person name="Shirley M."/>
            <person name="Wan K.L."/>
            <person name="Berriman M."/>
            <person name="Tomley F."/>
            <person name="Pain A."/>
        </authorList>
    </citation>
    <scope>NUCLEOTIDE SEQUENCE [LARGE SCALE GENOMIC DNA]</scope>
    <source>
        <strain evidence="3">Houghton</strain>
    </source>
</reference>
<evidence type="ECO:0000313" key="3">
    <source>
        <dbReference type="EMBL" id="CDJ45389.1"/>
    </source>
</evidence>
<keyword evidence="2" id="KW-0732">Signal</keyword>
<organism evidence="3 4">
    <name type="scientific">Eimeria tenella</name>
    <name type="common">Coccidian parasite</name>
    <dbReference type="NCBI Taxonomy" id="5802"/>
    <lineage>
        <taxon>Eukaryota</taxon>
        <taxon>Sar</taxon>
        <taxon>Alveolata</taxon>
        <taxon>Apicomplexa</taxon>
        <taxon>Conoidasida</taxon>
        <taxon>Coccidia</taxon>
        <taxon>Eucoccidiorida</taxon>
        <taxon>Eimeriorina</taxon>
        <taxon>Eimeriidae</taxon>
        <taxon>Eimeria</taxon>
    </lineage>
</organism>
<feature type="region of interest" description="Disordered" evidence="1">
    <location>
        <begin position="325"/>
        <end position="394"/>
    </location>
</feature>
<evidence type="ECO:0000256" key="1">
    <source>
        <dbReference type="SAM" id="MobiDB-lite"/>
    </source>
</evidence>
<dbReference type="InterPro" id="IPR023393">
    <property type="entry name" value="START-like_dom_sf"/>
</dbReference>
<dbReference type="AlphaFoldDB" id="U6L9Z5"/>
<dbReference type="GeneID" id="25251032"/>
<feature type="compositionally biased region" description="Low complexity" evidence="1">
    <location>
        <begin position="90"/>
        <end position="104"/>
    </location>
</feature>
<evidence type="ECO:0008006" key="5">
    <source>
        <dbReference type="Google" id="ProtNLM"/>
    </source>
</evidence>
<proteinExistence type="predicted"/>
<reference evidence="3" key="2">
    <citation type="submission" date="2013-10" db="EMBL/GenBank/DDBJ databases">
        <authorList>
            <person name="Aslett M."/>
        </authorList>
    </citation>
    <scope>NUCLEOTIDE SEQUENCE [LARGE SCALE GENOMIC DNA]</scope>
    <source>
        <strain evidence="3">Houghton</strain>
    </source>
</reference>
<dbReference type="InterPro" id="IPR051213">
    <property type="entry name" value="START_lipid_transfer"/>
</dbReference>
<dbReference type="PANTHER" id="PTHR19308:SF39">
    <property type="entry name" value="PHOSPHATIDYLCHOLINE TRANSFER PROTEIN"/>
    <property type="match status" value="1"/>
</dbReference>
<dbReference type="Gene3D" id="3.30.530.20">
    <property type="match status" value="1"/>
</dbReference>
<dbReference type="Proteomes" id="UP000030747">
    <property type="component" value="Unassembled WGS sequence"/>
</dbReference>
<feature type="region of interest" description="Disordered" evidence="1">
    <location>
        <begin position="200"/>
        <end position="240"/>
    </location>
</feature>
<feature type="signal peptide" evidence="2">
    <location>
        <begin position="1"/>
        <end position="34"/>
    </location>
</feature>
<dbReference type="VEuPathDB" id="ToxoDB:ETH2_1590200"/>
<accession>U6L9Z5</accession>
<name>U6L9Z5_EIMTE</name>
<feature type="compositionally biased region" description="Low complexity" evidence="1">
    <location>
        <begin position="346"/>
        <end position="360"/>
    </location>
</feature>
<dbReference type="RefSeq" id="XP_013236135.1">
    <property type="nucleotide sequence ID" value="XM_013380681.1"/>
</dbReference>
<evidence type="ECO:0000256" key="2">
    <source>
        <dbReference type="SAM" id="SignalP"/>
    </source>
</evidence>
<protein>
    <recommendedName>
        <fullName evidence="5">START domain-containing protein</fullName>
    </recommendedName>
</protein>
<dbReference type="EMBL" id="HG678213">
    <property type="protein sequence ID" value="CDJ45389.1"/>
    <property type="molecule type" value="Genomic_DNA"/>
</dbReference>
<dbReference type="VEuPathDB" id="ToxoDB:ETH_00009155"/>
<sequence length="394" mass="41152">MGLLSAAAAVLCRSKRAMLLLLVLLLLQVQVGNVNEVSAAAAAAAEAAAAAPTAAAASAAAAEGPDSRLCTVKSTEGSPCSSDPREHQQQEQQQQQQQQQQPEAPIISDELLLDLLRRAEEIRKGPPEGPPAGWEVLSKNVNCIVYRRKRRGQSDYEYAVWGRFADISAAAYLSTLNSLPLRSSWDSTVKDIQLLQLKQTPAAAAPPSSSSSSSGGEGEEVNQGAPTGEGGPQRGPQVYPVGGPEYEELIYWRVGLPWPAKDRDFVFARRLRGYRIASSSSSSSSSSSRVHALVCGQLQAESDAAPPVSDAVRVTTFEAAIVAFPDNEEAPEGAPEGAPQGGPEGPLGAPGALDAASPAEGRGGSPQGAPRGAPGGDPEKKGVTYVALHYDRSR</sequence>
<dbReference type="PANTHER" id="PTHR19308">
    <property type="entry name" value="PHOSPHATIDYLCHOLINE TRANSFER PROTEIN"/>
    <property type="match status" value="1"/>
</dbReference>
<dbReference type="OrthoDB" id="330462at2759"/>